<protein>
    <recommendedName>
        <fullName evidence="5">RHS repeat protein</fullName>
    </recommendedName>
</protein>
<dbReference type="Proteomes" id="UP000295164">
    <property type="component" value="Unassembled WGS sequence"/>
</dbReference>
<sequence>MFRPANCILLLFLIASPALRAQLRPGTYVTVFPVERECLRITILPGNKLKLDMGRESNGLAERLLSYRIDSSKRPARIAIAMKQEAGHGQPLLTAWFRRIDARQFYLGLDPDYGAQHLNDPSSPMNYHLQYFDSSDLIGRLQVYEQNPNCTAAPAVQVLERGPGQRETIYLNGGKPLRSDRFQASELRTYDRDTQLVSVQYLDAGHRPRNNQFGVAIERYVYDAQGRKVLQELRGSDGRYIRYEGRGVPRMEWIYRDTVLEEERRLINNPALQSLVPARLEFIYDSYGDWALTRAYLQNGSERKDPAQERTQAALLQWLRSLTFYPDSFEPILFGRFGESFEHDARGKVPGSGTSFLYAEFYLNDRQGQRRKYTGSFELDERGHLRGIREKTGPEGPAPRRGTSSGDLESFLERFGKARPLVK</sequence>
<keyword evidence="2" id="KW-0732">Signal</keyword>
<gene>
    <name evidence="3" type="ORF">E0486_06430</name>
</gene>
<evidence type="ECO:0008006" key="5">
    <source>
        <dbReference type="Google" id="ProtNLM"/>
    </source>
</evidence>
<reference evidence="3 4" key="1">
    <citation type="submission" date="2019-03" db="EMBL/GenBank/DDBJ databases">
        <authorList>
            <person name="Kim M.K.M."/>
        </authorList>
    </citation>
    <scope>NUCLEOTIDE SEQUENCE [LARGE SCALE GENOMIC DNA]</scope>
    <source>
        <strain evidence="3 4">17J68-15</strain>
    </source>
</reference>
<dbReference type="RefSeq" id="WP_131851323.1">
    <property type="nucleotide sequence ID" value="NZ_SKFH01000007.1"/>
</dbReference>
<organism evidence="3 4">
    <name type="scientific">Flaviaesturariibacter aridisoli</name>
    <dbReference type="NCBI Taxonomy" id="2545761"/>
    <lineage>
        <taxon>Bacteria</taxon>
        <taxon>Pseudomonadati</taxon>
        <taxon>Bacteroidota</taxon>
        <taxon>Chitinophagia</taxon>
        <taxon>Chitinophagales</taxon>
        <taxon>Chitinophagaceae</taxon>
        <taxon>Flaviaestuariibacter</taxon>
    </lineage>
</organism>
<keyword evidence="4" id="KW-1185">Reference proteome</keyword>
<name>A0A4R4E1E8_9BACT</name>
<feature type="region of interest" description="Disordered" evidence="1">
    <location>
        <begin position="384"/>
        <end position="423"/>
    </location>
</feature>
<evidence type="ECO:0000313" key="3">
    <source>
        <dbReference type="EMBL" id="TCZ73304.1"/>
    </source>
</evidence>
<feature type="compositionally biased region" description="Basic and acidic residues" evidence="1">
    <location>
        <begin position="384"/>
        <end position="393"/>
    </location>
</feature>
<dbReference type="EMBL" id="SKFH01000007">
    <property type="protein sequence ID" value="TCZ73304.1"/>
    <property type="molecule type" value="Genomic_DNA"/>
</dbReference>
<accession>A0A4R4E1E8</accession>
<dbReference type="AlphaFoldDB" id="A0A4R4E1E8"/>
<comment type="caution">
    <text evidence="3">The sequence shown here is derived from an EMBL/GenBank/DDBJ whole genome shotgun (WGS) entry which is preliminary data.</text>
</comment>
<feature type="signal peptide" evidence="2">
    <location>
        <begin position="1"/>
        <end position="20"/>
    </location>
</feature>
<feature type="chain" id="PRO_5020733836" description="RHS repeat protein" evidence="2">
    <location>
        <begin position="21"/>
        <end position="423"/>
    </location>
</feature>
<evidence type="ECO:0000313" key="4">
    <source>
        <dbReference type="Proteomes" id="UP000295164"/>
    </source>
</evidence>
<evidence type="ECO:0000256" key="2">
    <source>
        <dbReference type="SAM" id="SignalP"/>
    </source>
</evidence>
<proteinExistence type="predicted"/>
<evidence type="ECO:0000256" key="1">
    <source>
        <dbReference type="SAM" id="MobiDB-lite"/>
    </source>
</evidence>